<keyword evidence="3" id="KW-1185">Reference proteome</keyword>
<dbReference type="SUPFAM" id="SSF55729">
    <property type="entry name" value="Acyl-CoA N-acyltransferases (Nat)"/>
    <property type="match status" value="1"/>
</dbReference>
<gene>
    <name evidence="2" type="ORF">DFR39_101560</name>
</gene>
<dbReference type="InterPro" id="IPR000182">
    <property type="entry name" value="GNAT_dom"/>
</dbReference>
<dbReference type="GO" id="GO:0016747">
    <property type="term" value="F:acyltransferase activity, transferring groups other than amino-acyl groups"/>
    <property type="evidence" value="ECO:0007669"/>
    <property type="project" value="InterPro"/>
</dbReference>
<dbReference type="PANTHER" id="PTHR43792:SF1">
    <property type="entry name" value="N-ACETYLTRANSFERASE DOMAIN-CONTAINING PROTEIN"/>
    <property type="match status" value="1"/>
</dbReference>
<name>A0A4R6NBE8_9BURK</name>
<proteinExistence type="predicted"/>
<evidence type="ECO:0000313" key="3">
    <source>
        <dbReference type="Proteomes" id="UP000295357"/>
    </source>
</evidence>
<dbReference type="EMBL" id="SNXE01000001">
    <property type="protein sequence ID" value="TDP13086.1"/>
    <property type="molecule type" value="Genomic_DNA"/>
</dbReference>
<dbReference type="PANTHER" id="PTHR43792">
    <property type="entry name" value="GNAT FAMILY, PUTATIVE (AFU_ORTHOLOGUE AFUA_3G00765)-RELATED-RELATED"/>
    <property type="match status" value="1"/>
</dbReference>
<accession>A0A4R6NBE8</accession>
<evidence type="ECO:0000313" key="2">
    <source>
        <dbReference type="EMBL" id="TDP13086.1"/>
    </source>
</evidence>
<dbReference type="InterPro" id="IPR016181">
    <property type="entry name" value="Acyl_CoA_acyltransferase"/>
</dbReference>
<dbReference type="InterPro" id="IPR051531">
    <property type="entry name" value="N-acetyltransferase"/>
</dbReference>
<protein>
    <submittedName>
        <fullName evidence="2">RimJ/RimL family protein N-acetyltransferase</fullName>
    </submittedName>
</protein>
<evidence type="ECO:0000259" key="1">
    <source>
        <dbReference type="Pfam" id="PF13302"/>
    </source>
</evidence>
<dbReference type="Gene3D" id="3.40.630.30">
    <property type="match status" value="1"/>
</dbReference>
<sequence>MPPETARALCAALSSPRLRLEPLDERHAPAFYPALVQDDALYRWISLDPPESEAQLAEHWCRLAQRGYRSPDGLCAWPVWAVLRASDGQLLGRVDAELLLAAPAQAEVPDEAAAASAIAAVTASASASAAALLAPNLGYYFFSPFWGQGYASEAVSAVLAHLAGCGTQRCAATVTVGNQASARVLLKAGFHFHRILPGNDVIRGEAVDDEEYVWECQSIPPTPLNFSTKAAIF</sequence>
<dbReference type="Proteomes" id="UP000295357">
    <property type="component" value="Unassembled WGS sequence"/>
</dbReference>
<dbReference type="Pfam" id="PF13302">
    <property type="entry name" value="Acetyltransf_3"/>
    <property type="match status" value="1"/>
</dbReference>
<organism evidence="2 3">
    <name type="scientific">Roseateles asaccharophilus</name>
    <dbReference type="NCBI Taxonomy" id="582607"/>
    <lineage>
        <taxon>Bacteria</taxon>
        <taxon>Pseudomonadati</taxon>
        <taxon>Pseudomonadota</taxon>
        <taxon>Betaproteobacteria</taxon>
        <taxon>Burkholderiales</taxon>
        <taxon>Sphaerotilaceae</taxon>
        <taxon>Roseateles</taxon>
    </lineage>
</organism>
<feature type="domain" description="N-acetyltransferase" evidence="1">
    <location>
        <begin position="17"/>
        <end position="191"/>
    </location>
</feature>
<comment type="caution">
    <text evidence="2">The sequence shown here is derived from an EMBL/GenBank/DDBJ whole genome shotgun (WGS) entry which is preliminary data.</text>
</comment>
<dbReference type="AlphaFoldDB" id="A0A4R6NBE8"/>
<dbReference type="RefSeq" id="WP_162849389.1">
    <property type="nucleotide sequence ID" value="NZ_JAUFPJ010000001.1"/>
</dbReference>
<keyword evidence="2" id="KW-0808">Transferase</keyword>
<reference evidence="2 3" key="1">
    <citation type="submission" date="2019-03" db="EMBL/GenBank/DDBJ databases">
        <title>Genomic Encyclopedia of Type Strains, Phase IV (KMG-IV): sequencing the most valuable type-strain genomes for metagenomic binning, comparative biology and taxonomic classification.</title>
        <authorList>
            <person name="Goeker M."/>
        </authorList>
    </citation>
    <scope>NUCLEOTIDE SEQUENCE [LARGE SCALE GENOMIC DNA]</scope>
    <source>
        <strain evidence="2 3">DSM 25082</strain>
    </source>
</reference>